<organism evidence="5 6">
    <name type="scientific">Mannheimia cairinae</name>
    <dbReference type="NCBI Taxonomy" id="3025936"/>
    <lineage>
        <taxon>Bacteria</taxon>
        <taxon>Pseudomonadati</taxon>
        <taxon>Pseudomonadota</taxon>
        <taxon>Gammaproteobacteria</taxon>
        <taxon>Pasteurellales</taxon>
        <taxon>Pasteurellaceae</taxon>
        <taxon>Mannheimia</taxon>
    </lineage>
</organism>
<evidence type="ECO:0000256" key="2">
    <source>
        <dbReference type="ARBA" id="ARBA00023125"/>
    </source>
</evidence>
<dbReference type="EMBL" id="JAQSJE010000007">
    <property type="protein sequence ID" value="MDD0824201.1"/>
    <property type="molecule type" value="Genomic_DNA"/>
</dbReference>
<dbReference type="PROSITE" id="PS50937">
    <property type="entry name" value="HTH_MERR_2"/>
    <property type="match status" value="1"/>
</dbReference>
<feature type="domain" description="HTH merR-type" evidence="4">
    <location>
        <begin position="1"/>
        <end position="71"/>
    </location>
</feature>
<protein>
    <submittedName>
        <fullName evidence="5">MerR family transcriptional regulator</fullName>
    </submittedName>
</protein>
<reference evidence="5 6" key="1">
    <citation type="submission" date="2023-02" db="EMBL/GenBank/DDBJ databases">
        <title>Mannheimia cairiniae sp. nov., a novel species of Mannheimia obtained from moscovy ducks (Cairina moschata) and reclassification of Mannheimia ovis as heterotypic synonym of Mannheimia pernigra.</title>
        <authorList>
            <person name="Christensen H."/>
        </authorList>
    </citation>
    <scope>NUCLEOTIDE SEQUENCE [LARGE SCALE GENOMIC DNA]</scope>
    <source>
        <strain evidence="5 6">AT1</strain>
    </source>
</reference>
<evidence type="ECO:0000313" key="6">
    <source>
        <dbReference type="Proteomes" id="UP001221909"/>
    </source>
</evidence>
<evidence type="ECO:0000313" key="5">
    <source>
        <dbReference type="EMBL" id="MDD0824201.1"/>
    </source>
</evidence>
<dbReference type="InterPro" id="IPR047057">
    <property type="entry name" value="MerR_fam"/>
</dbReference>
<dbReference type="SMART" id="SM00422">
    <property type="entry name" value="HTH_MERR"/>
    <property type="match status" value="1"/>
</dbReference>
<dbReference type="InterPro" id="IPR000551">
    <property type="entry name" value="MerR-type_HTH_dom"/>
</dbReference>
<keyword evidence="1" id="KW-0805">Transcription regulation</keyword>
<evidence type="ECO:0000259" key="4">
    <source>
        <dbReference type="PROSITE" id="PS50937"/>
    </source>
</evidence>
<keyword evidence="3" id="KW-0804">Transcription</keyword>
<evidence type="ECO:0000256" key="1">
    <source>
        <dbReference type="ARBA" id="ARBA00023015"/>
    </source>
</evidence>
<dbReference type="Gene3D" id="1.10.1660.10">
    <property type="match status" value="1"/>
</dbReference>
<dbReference type="Pfam" id="PF13411">
    <property type="entry name" value="MerR_1"/>
    <property type="match status" value="1"/>
</dbReference>
<gene>
    <name evidence="5" type="ORF">PTQ27_06965</name>
</gene>
<accession>A0ABT5MRJ4</accession>
<keyword evidence="6" id="KW-1185">Reference proteome</keyword>
<dbReference type="PANTHER" id="PTHR30204">
    <property type="entry name" value="REDOX-CYCLING DRUG-SENSING TRANSCRIPTIONAL ACTIVATOR SOXR"/>
    <property type="match status" value="1"/>
</dbReference>
<dbReference type="PANTHER" id="PTHR30204:SF94">
    <property type="entry name" value="HEAVY METAL-DEPENDENT TRANSCRIPTIONAL REGULATOR HI_0293-RELATED"/>
    <property type="match status" value="1"/>
</dbReference>
<keyword evidence="2" id="KW-0238">DNA-binding</keyword>
<proteinExistence type="predicted"/>
<dbReference type="Proteomes" id="UP001221909">
    <property type="component" value="Unassembled WGS sequence"/>
</dbReference>
<name>A0ABT5MRJ4_9PAST</name>
<sequence>MIKMNELVKLTNTPKSTILYYIKENLLPEPYKDKPNFHLYDESNIKLLEFIKYLQSNFNASISQIKALFAQPNFDINNPYESLIHSLSLIMGAENEIFSSTQLCEEFKISEQTLSQYVEKGLLHPRDGIFTNKEREILAIITRCNETEFNLLQAYIDVARQLAQFEVDITLEGLSNSTPKDEKLKHLFDILLVLKPYVFNMETLKTYQKASQ</sequence>
<dbReference type="RefSeq" id="WP_273749230.1">
    <property type="nucleotide sequence ID" value="NZ_JAQSJE010000007.1"/>
</dbReference>
<dbReference type="InterPro" id="IPR009061">
    <property type="entry name" value="DNA-bd_dom_put_sf"/>
</dbReference>
<comment type="caution">
    <text evidence="5">The sequence shown here is derived from an EMBL/GenBank/DDBJ whole genome shotgun (WGS) entry which is preliminary data.</text>
</comment>
<evidence type="ECO:0000256" key="3">
    <source>
        <dbReference type="ARBA" id="ARBA00023163"/>
    </source>
</evidence>
<dbReference type="SUPFAM" id="SSF46955">
    <property type="entry name" value="Putative DNA-binding domain"/>
    <property type="match status" value="1"/>
</dbReference>